<dbReference type="SMART" id="SM00382">
    <property type="entry name" value="AAA"/>
    <property type="match status" value="1"/>
</dbReference>
<dbReference type="RefSeq" id="WP_182584996.1">
    <property type="nucleotide sequence ID" value="NZ_JABVCQ010000056.1"/>
</dbReference>
<dbReference type="SUPFAM" id="SSF52540">
    <property type="entry name" value="P-loop containing nucleoside triphosphate hydrolases"/>
    <property type="match status" value="1"/>
</dbReference>
<evidence type="ECO:0000313" key="2">
    <source>
        <dbReference type="EMBL" id="MBB1127375.1"/>
    </source>
</evidence>
<dbReference type="InterPro" id="IPR052026">
    <property type="entry name" value="ExeA_AAA_ATPase_DNA-bind"/>
</dbReference>
<dbReference type="EMBL" id="JABVCQ010000056">
    <property type="protein sequence ID" value="MBB1127375.1"/>
    <property type="molecule type" value="Genomic_DNA"/>
</dbReference>
<protein>
    <submittedName>
        <fullName evidence="2">AAA family ATPase</fullName>
    </submittedName>
</protein>
<dbReference type="PANTHER" id="PTHR35894:SF1">
    <property type="entry name" value="PHOSPHORIBULOKINASE _ URIDINE KINASE FAMILY"/>
    <property type="match status" value="1"/>
</dbReference>
<accession>A0A839HEJ8</accession>
<evidence type="ECO:0000259" key="1">
    <source>
        <dbReference type="SMART" id="SM00382"/>
    </source>
</evidence>
<feature type="domain" description="AAA+ ATPase" evidence="1">
    <location>
        <begin position="42"/>
        <end position="185"/>
    </location>
</feature>
<dbReference type="PANTHER" id="PTHR35894">
    <property type="entry name" value="GENERAL SECRETION PATHWAY PROTEIN A-RELATED"/>
    <property type="match status" value="1"/>
</dbReference>
<reference evidence="2 3" key="1">
    <citation type="journal article" date="2020" name="Arch. Microbiol.">
        <title>The genome sequence of the giant phototrophic gammaproteobacterium Thiospirillum jenense gives insight into its physiological properties and phylogenetic relationships.</title>
        <authorList>
            <person name="Imhoff J.F."/>
            <person name="Meyer T.E."/>
            <person name="Kyndt J.A."/>
        </authorList>
    </citation>
    <scope>NUCLEOTIDE SEQUENCE [LARGE SCALE GENOMIC DNA]</scope>
    <source>
        <strain evidence="2 3">DSM 216</strain>
    </source>
</reference>
<dbReference type="GO" id="GO:0016887">
    <property type="term" value="F:ATP hydrolysis activity"/>
    <property type="evidence" value="ECO:0007669"/>
    <property type="project" value="InterPro"/>
</dbReference>
<gene>
    <name evidence="2" type="ORF">HUK38_14280</name>
</gene>
<keyword evidence="3" id="KW-1185">Reference proteome</keyword>
<comment type="caution">
    <text evidence="2">The sequence shown here is derived from an EMBL/GenBank/DDBJ whole genome shotgun (WGS) entry which is preliminary data.</text>
</comment>
<dbReference type="Proteomes" id="UP000548632">
    <property type="component" value="Unassembled WGS sequence"/>
</dbReference>
<dbReference type="Gene3D" id="3.40.50.300">
    <property type="entry name" value="P-loop containing nucleotide triphosphate hydrolases"/>
    <property type="match status" value="1"/>
</dbReference>
<dbReference type="InterPro" id="IPR049945">
    <property type="entry name" value="AAA_22"/>
</dbReference>
<sequence>MYKEFYGLMDDPFQLNCDRRFCFIHPSYAKAKAYMQFALHRAEGFIMITGRPGTGKTMLIQDITATINPAQIKVAHLVSVQLTPDDLLRMTAFAFGIDAHQSHKAGVLQRLFEFLLQHAQQGRRALLIIDEAQDIIPSALEELRLLTNIQYEGHSILQIFLIGQETLRDIIRSAEMEQVHQRLVAAWHLQPLSRSEIIGYVRHRLEAAGWRGNPAFKSGIFPLIYQFSQGIPRRINLICSRLLLQGFINETYILTANDAATVFAELQQEELTTIDQLNDELLP</sequence>
<organism evidence="2 3">
    <name type="scientific">Thiospirillum jenense</name>
    <dbReference type="NCBI Taxonomy" id="1653858"/>
    <lineage>
        <taxon>Bacteria</taxon>
        <taxon>Pseudomonadati</taxon>
        <taxon>Pseudomonadota</taxon>
        <taxon>Gammaproteobacteria</taxon>
        <taxon>Chromatiales</taxon>
        <taxon>Chromatiaceae</taxon>
        <taxon>Thiospirillum</taxon>
    </lineage>
</organism>
<dbReference type="InterPro" id="IPR027417">
    <property type="entry name" value="P-loop_NTPase"/>
</dbReference>
<evidence type="ECO:0000313" key="3">
    <source>
        <dbReference type="Proteomes" id="UP000548632"/>
    </source>
</evidence>
<dbReference type="Pfam" id="PF13401">
    <property type="entry name" value="AAA_22"/>
    <property type="match status" value="1"/>
</dbReference>
<dbReference type="InterPro" id="IPR003593">
    <property type="entry name" value="AAA+_ATPase"/>
</dbReference>
<proteinExistence type="predicted"/>
<name>A0A839HEJ8_9GAMM</name>
<dbReference type="AlphaFoldDB" id="A0A839HEJ8"/>